<proteinExistence type="predicted"/>
<reference evidence="1" key="2">
    <citation type="journal article" date="2015" name="Data Brief">
        <title>Shoot transcriptome of the giant reed, Arundo donax.</title>
        <authorList>
            <person name="Barrero R.A."/>
            <person name="Guerrero F.D."/>
            <person name="Moolhuijzen P."/>
            <person name="Goolsby J.A."/>
            <person name="Tidwell J."/>
            <person name="Bellgard S.E."/>
            <person name="Bellgard M.I."/>
        </authorList>
    </citation>
    <scope>NUCLEOTIDE SEQUENCE</scope>
    <source>
        <tissue evidence="1">Shoot tissue taken approximately 20 cm above the soil surface</tissue>
    </source>
</reference>
<organism evidence="1">
    <name type="scientific">Arundo donax</name>
    <name type="common">Giant reed</name>
    <name type="synonym">Donax arundinaceus</name>
    <dbReference type="NCBI Taxonomy" id="35708"/>
    <lineage>
        <taxon>Eukaryota</taxon>
        <taxon>Viridiplantae</taxon>
        <taxon>Streptophyta</taxon>
        <taxon>Embryophyta</taxon>
        <taxon>Tracheophyta</taxon>
        <taxon>Spermatophyta</taxon>
        <taxon>Magnoliopsida</taxon>
        <taxon>Liliopsida</taxon>
        <taxon>Poales</taxon>
        <taxon>Poaceae</taxon>
        <taxon>PACMAD clade</taxon>
        <taxon>Arundinoideae</taxon>
        <taxon>Arundineae</taxon>
        <taxon>Arundo</taxon>
    </lineage>
</organism>
<name>A0A0A9D3H1_ARUDO</name>
<accession>A0A0A9D3H1</accession>
<dbReference type="EMBL" id="GBRH01214791">
    <property type="protein sequence ID" value="JAD83104.1"/>
    <property type="molecule type" value="Transcribed_RNA"/>
</dbReference>
<sequence>MYDKCTTDLHLLNNLPFLPTHRFSWAMGSFFFLEHTGLQESCISLYYTE</sequence>
<dbReference type="AlphaFoldDB" id="A0A0A9D3H1"/>
<protein>
    <submittedName>
        <fullName evidence="1">Uncharacterized protein</fullName>
    </submittedName>
</protein>
<reference evidence="1" key="1">
    <citation type="submission" date="2014-09" db="EMBL/GenBank/DDBJ databases">
        <authorList>
            <person name="Magalhaes I.L.F."/>
            <person name="Oliveira U."/>
            <person name="Santos F.R."/>
            <person name="Vidigal T.H.D.A."/>
            <person name="Brescovit A.D."/>
            <person name="Santos A.J."/>
        </authorList>
    </citation>
    <scope>NUCLEOTIDE SEQUENCE</scope>
    <source>
        <tissue evidence="1">Shoot tissue taken approximately 20 cm above the soil surface</tissue>
    </source>
</reference>
<evidence type="ECO:0000313" key="1">
    <source>
        <dbReference type="EMBL" id="JAD83104.1"/>
    </source>
</evidence>